<protein>
    <submittedName>
        <fullName evidence="1">Uncharacterized protein</fullName>
    </submittedName>
</protein>
<accession>A0A158L4R9</accession>
<comment type="caution">
    <text evidence="1">The sequence shown here is derived from an EMBL/GenBank/DDBJ whole genome shotgun (WGS) entry which is preliminary data.</text>
</comment>
<name>A0A158L4R9_9BURK</name>
<sequence length="79" mass="8650">MPPIVGPSVGASVVESIIQARPVMRFCGGSRVSSKVMAIGIRPPPASPCSIRNTIMLWRFHAKPHKVEKIKKRTELANM</sequence>
<dbReference type="Proteomes" id="UP000054925">
    <property type="component" value="Unassembled WGS sequence"/>
</dbReference>
<organism evidence="1 2">
    <name type="scientific">Caballeronia terrestris</name>
    <dbReference type="NCBI Taxonomy" id="1226301"/>
    <lineage>
        <taxon>Bacteria</taxon>
        <taxon>Pseudomonadati</taxon>
        <taxon>Pseudomonadota</taxon>
        <taxon>Betaproteobacteria</taxon>
        <taxon>Burkholderiales</taxon>
        <taxon>Burkholderiaceae</taxon>
        <taxon>Caballeronia</taxon>
    </lineage>
</organism>
<evidence type="ECO:0000313" key="2">
    <source>
        <dbReference type="Proteomes" id="UP000054925"/>
    </source>
</evidence>
<evidence type="ECO:0000313" key="1">
    <source>
        <dbReference type="EMBL" id="SAL88348.1"/>
    </source>
</evidence>
<proteinExistence type="predicted"/>
<dbReference type="EMBL" id="FCOL02000464">
    <property type="protein sequence ID" value="SAL88348.1"/>
    <property type="molecule type" value="Genomic_DNA"/>
</dbReference>
<dbReference type="AlphaFoldDB" id="A0A158L4R9"/>
<reference evidence="1" key="1">
    <citation type="submission" date="2016-01" db="EMBL/GenBank/DDBJ databases">
        <authorList>
            <person name="Peeters C."/>
        </authorList>
    </citation>
    <scope>NUCLEOTIDE SEQUENCE [LARGE SCALE GENOMIC DNA]</scope>
    <source>
        <strain evidence="1">LMG 22937</strain>
    </source>
</reference>
<keyword evidence="2" id="KW-1185">Reference proteome</keyword>
<gene>
    <name evidence="1" type="ORF">AWB67_07579</name>
</gene>